<dbReference type="PANTHER" id="PTHR21028:SF2">
    <property type="entry name" value="CYTH DOMAIN-CONTAINING PROTEIN"/>
    <property type="match status" value="1"/>
</dbReference>
<organism evidence="2 3">
    <name type="scientific">Rapidithrix thailandica</name>
    <dbReference type="NCBI Taxonomy" id="413964"/>
    <lineage>
        <taxon>Bacteria</taxon>
        <taxon>Pseudomonadati</taxon>
        <taxon>Bacteroidota</taxon>
        <taxon>Cytophagia</taxon>
        <taxon>Cytophagales</taxon>
        <taxon>Flammeovirgaceae</taxon>
        <taxon>Rapidithrix</taxon>
    </lineage>
</organism>
<dbReference type="Proteomes" id="UP001403385">
    <property type="component" value="Unassembled WGS sequence"/>
</dbReference>
<evidence type="ECO:0000259" key="1">
    <source>
        <dbReference type="PROSITE" id="PS51707"/>
    </source>
</evidence>
<dbReference type="InterPro" id="IPR008173">
    <property type="entry name" value="Adenylyl_cyclase_CyaB"/>
</dbReference>
<feature type="domain" description="CYTH" evidence="1">
    <location>
        <begin position="3"/>
        <end position="170"/>
    </location>
</feature>
<evidence type="ECO:0000313" key="2">
    <source>
        <dbReference type="EMBL" id="MEN7551324.1"/>
    </source>
</evidence>
<dbReference type="InterPro" id="IPR023577">
    <property type="entry name" value="CYTH_domain"/>
</dbReference>
<comment type="caution">
    <text evidence="2">The sequence shown here is derived from an EMBL/GenBank/DDBJ whole genome shotgun (WGS) entry which is preliminary data.</text>
</comment>
<evidence type="ECO:0000313" key="3">
    <source>
        <dbReference type="Proteomes" id="UP001403385"/>
    </source>
</evidence>
<keyword evidence="3" id="KW-1185">Reference proteome</keyword>
<dbReference type="PANTHER" id="PTHR21028">
    <property type="entry name" value="SI:CH211-156B7.4"/>
    <property type="match status" value="1"/>
</dbReference>
<dbReference type="InterPro" id="IPR033469">
    <property type="entry name" value="CYTH-like_dom_sf"/>
</dbReference>
<dbReference type="SUPFAM" id="SSF55154">
    <property type="entry name" value="CYTH-like phosphatases"/>
    <property type="match status" value="1"/>
</dbReference>
<dbReference type="PROSITE" id="PS51707">
    <property type="entry name" value="CYTH"/>
    <property type="match status" value="1"/>
</dbReference>
<protein>
    <submittedName>
        <fullName evidence="2">Class IV adenylate cyclase</fullName>
    </submittedName>
</protein>
<dbReference type="EMBL" id="JBDKWZ010000021">
    <property type="protein sequence ID" value="MEN7551324.1"/>
    <property type="molecule type" value="Genomic_DNA"/>
</dbReference>
<gene>
    <name evidence="2" type="ORF">AAG747_25630</name>
</gene>
<dbReference type="Pfam" id="PF01928">
    <property type="entry name" value="CYTH"/>
    <property type="match status" value="1"/>
</dbReference>
<reference evidence="2 3" key="1">
    <citation type="submission" date="2024-04" db="EMBL/GenBank/DDBJ databases">
        <title>Novel genus in family Flammeovirgaceae.</title>
        <authorList>
            <person name="Nguyen T.H."/>
            <person name="Vuong T.Q."/>
            <person name="Le H."/>
            <person name="Kim S.-G."/>
        </authorList>
    </citation>
    <scope>NUCLEOTIDE SEQUENCE [LARGE SCALE GENOMIC DNA]</scope>
    <source>
        <strain evidence="2 3">JCM 23209</strain>
    </source>
</reference>
<name>A0AAW9S2C0_9BACT</name>
<accession>A0AAW9S2C0</accession>
<dbReference type="Gene3D" id="2.40.320.10">
    <property type="entry name" value="Hypothetical Protein Pfu-838710-001"/>
    <property type="match status" value="1"/>
</dbReference>
<dbReference type="RefSeq" id="WP_346824103.1">
    <property type="nucleotide sequence ID" value="NZ_JBDKWZ010000021.1"/>
</dbReference>
<proteinExistence type="predicted"/>
<sequence>MTHLNVEIKAKYEDLAKAEDILMKEGAVLKGTDHQTDTYFDASNFRLKLREGNIENALISYDRNDLKGPKDSVVDLYKPADIAQLKVILKKTVGVKVVVEKERKIFFIENVKFHLDEVKDLGNFVEIEAIDKEGSLNKEKLTEQCKRYKTLLDIKEEDLIARSYSDLLIEKIDNEARG</sequence>
<dbReference type="AlphaFoldDB" id="A0AAW9S2C0"/>
<dbReference type="SMART" id="SM01118">
    <property type="entry name" value="CYTH"/>
    <property type="match status" value="1"/>
</dbReference>
<dbReference type="CDD" id="cd07890">
    <property type="entry name" value="CYTH-like_AC_IV-like"/>
    <property type="match status" value="1"/>
</dbReference>